<feature type="compositionally biased region" description="Basic and acidic residues" evidence="1">
    <location>
        <begin position="159"/>
        <end position="203"/>
    </location>
</feature>
<dbReference type="EMBL" id="QJKJ01007288">
    <property type="protein sequence ID" value="RDX83658.1"/>
    <property type="molecule type" value="Genomic_DNA"/>
</dbReference>
<comment type="caution">
    <text evidence="2">The sequence shown here is derived from an EMBL/GenBank/DDBJ whole genome shotgun (WGS) entry which is preliminary data.</text>
</comment>
<feature type="non-terminal residue" evidence="2">
    <location>
        <position position="1"/>
    </location>
</feature>
<sequence>MGHPKDTLIQGLHATSRRLRMSHRAYCLNRASKDVNSLSKDKILRLEEQGKNTKHEETESLQGPLTRGRLKRPEEELCQEIRFCSPRDASVVLITKKEKMGDSRDNMKSYSPKTRKSVNAKVEAFSRGKRKFGVSMHKSERSCSKSPSSPSNRSHRSHKSEISDRPMRERRHEEEEPRREKRYEKEPQRVRRFEEDPKKDPLDALKCKIPPFVGDKHIESYLEWEMKVD</sequence>
<gene>
    <name evidence="2" type="ORF">CR513_35394</name>
</gene>
<dbReference type="Proteomes" id="UP000257109">
    <property type="component" value="Unassembled WGS sequence"/>
</dbReference>
<reference evidence="2" key="1">
    <citation type="submission" date="2018-05" db="EMBL/GenBank/DDBJ databases">
        <title>Draft genome of Mucuna pruriens seed.</title>
        <authorList>
            <person name="Nnadi N.E."/>
            <person name="Vos R."/>
            <person name="Hasami M.H."/>
            <person name="Devisetty U.K."/>
            <person name="Aguiy J.C."/>
        </authorList>
    </citation>
    <scope>NUCLEOTIDE SEQUENCE [LARGE SCALE GENOMIC DNA]</scope>
    <source>
        <strain evidence="2">JCA_2017</strain>
    </source>
</reference>
<evidence type="ECO:0000313" key="2">
    <source>
        <dbReference type="EMBL" id="RDX83658.1"/>
    </source>
</evidence>
<feature type="region of interest" description="Disordered" evidence="1">
    <location>
        <begin position="48"/>
        <end position="68"/>
    </location>
</feature>
<keyword evidence="3" id="KW-1185">Reference proteome</keyword>
<proteinExistence type="predicted"/>
<protein>
    <submittedName>
        <fullName evidence="2">Uncharacterized protein</fullName>
    </submittedName>
</protein>
<accession>A0A371FZF9</accession>
<dbReference type="AlphaFoldDB" id="A0A371FZF9"/>
<organism evidence="2 3">
    <name type="scientific">Mucuna pruriens</name>
    <name type="common">Velvet bean</name>
    <name type="synonym">Dolichos pruriens</name>
    <dbReference type="NCBI Taxonomy" id="157652"/>
    <lineage>
        <taxon>Eukaryota</taxon>
        <taxon>Viridiplantae</taxon>
        <taxon>Streptophyta</taxon>
        <taxon>Embryophyta</taxon>
        <taxon>Tracheophyta</taxon>
        <taxon>Spermatophyta</taxon>
        <taxon>Magnoliopsida</taxon>
        <taxon>eudicotyledons</taxon>
        <taxon>Gunneridae</taxon>
        <taxon>Pentapetalae</taxon>
        <taxon>rosids</taxon>
        <taxon>fabids</taxon>
        <taxon>Fabales</taxon>
        <taxon>Fabaceae</taxon>
        <taxon>Papilionoideae</taxon>
        <taxon>50 kb inversion clade</taxon>
        <taxon>NPAAA clade</taxon>
        <taxon>indigoferoid/millettioid clade</taxon>
        <taxon>Phaseoleae</taxon>
        <taxon>Mucuna</taxon>
    </lineage>
</organism>
<evidence type="ECO:0000256" key="1">
    <source>
        <dbReference type="SAM" id="MobiDB-lite"/>
    </source>
</evidence>
<evidence type="ECO:0000313" key="3">
    <source>
        <dbReference type="Proteomes" id="UP000257109"/>
    </source>
</evidence>
<feature type="compositionally biased region" description="Basic and acidic residues" evidence="1">
    <location>
        <begin position="48"/>
        <end position="58"/>
    </location>
</feature>
<name>A0A371FZF9_MUCPR</name>
<feature type="region of interest" description="Disordered" evidence="1">
    <location>
        <begin position="100"/>
        <end position="203"/>
    </location>
</feature>